<accession>A0ABP5RR58</accession>
<evidence type="ECO:0000313" key="3">
    <source>
        <dbReference type="Proteomes" id="UP001500305"/>
    </source>
</evidence>
<comment type="caution">
    <text evidence="2">The sequence shown here is derived from an EMBL/GenBank/DDBJ whole genome shotgun (WGS) entry which is preliminary data.</text>
</comment>
<proteinExistence type="predicted"/>
<feature type="region of interest" description="Disordered" evidence="1">
    <location>
        <begin position="1"/>
        <end position="48"/>
    </location>
</feature>
<sequence>MGGAHRTAAIRRPRPPGTAESLTDRTTDRTNHRSDRRPAPIPPPFPYPIRRLMENAVQALRGWTPHDQQTAVTVERLPTTARRGC</sequence>
<gene>
    <name evidence="2" type="ORF">GCM10010430_60470</name>
</gene>
<protein>
    <submittedName>
        <fullName evidence="2">Uncharacterized protein</fullName>
    </submittedName>
</protein>
<name>A0ABP5RR58_9ACTN</name>
<organism evidence="2 3">
    <name type="scientific">Kitasatospora cystarginea</name>
    <dbReference type="NCBI Taxonomy" id="58350"/>
    <lineage>
        <taxon>Bacteria</taxon>
        <taxon>Bacillati</taxon>
        <taxon>Actinomycetota</taxon>
        <taxon>Actinomycetes</taxon>
        <taxon>Kitasatosporales</taxon>
        <taxon>Streptomycetaceae</taxon>
        <taxon>Kitasatospora</taxon>
    </lineage>
</organism>
<dbReference type="EMBL" id="BAAATR010000034">
    <property type="protein sequence ID" value="GAA2267193.1"/>
    <property type="molecule type" value="Genomic_DNA"/>
</dbReference>
<feature type="compositionally biased region" description="Basic and acidic residues" evidence="1">
    <location>
        <begin position="22"/>
        <end position="38"/>
    </location>
</feature>
<keyword evidence="3" id="KW-1185">Reference proteome</keyword>
<reference evidence="3" key="1">
    <citation type="journal article" date="2019" name="Int. J. Syst. Evol. Microbiol.">
        <title>The Global Catalogue of Microorganisms (GCM) 10K type strain sequencing project: providing services to taxonomists for standard genome sequencing and annotation.</title>
        <authorList>
            <consortium name="The Broad Institute Genomics Platform"/>
            <consortium name="The Broad Institute Genome Sequencing Center for Infectious Disease"/>
            <person name="Wu L."/>
            <person name="Ma J."/>
        </authorList>
    </citation>
    <scope>NUCLEOTIDE SEQUENCE [LARGE SCALE GENOMIC DNA]</scope>
    <source>
        <strain evidence="3">JCM 7356</strain>
    </source>
</reference>
<dbReference type="Proteomes" id="UP001500305">
    <property type="component" value="Unassembled WGS sequence"/>
</dbReference>
<evidence type="ECO:0000256" key="1">
    <source>
        <dbReference type="SAM" id="MobiDB-lite"/>
    </source>
</evidence>
<evidence type="ECO:0000313" key="2">
    <source>
        <dbReference type="EMBL" id="GAA2267193.1"/>
    </source>
</evidence>